<reference evidence="1 2" key="1">
    <citation type="submission" date="2024-04" db="EMBL/GenBank/DDBJ databases">
        <title>Kosakonia calanthae sp. nov., a halophilic bacterium isolated from leaves of Calanthe tiplacata.</title>
        <authorList>
            <person name="Wu P."/>
        </authorList>
    </citation>
    <scope>NUCLEOTIDE SEQUENCE [LARGE SCALE GENOMIC DNA]</scope>
    <source>
        <strain evidence="1 2">BYX6</strain>
    </source>
</reference>
<proteinExistence type="predicted"/>
<dbReference type="Pfam" id="PF10139">
    <property type="entry name" value="Virul_Fac"/>
    <property type="match status" value="2"/>
</dbReference>
<organism evidence="1 2">
    <name type="scientific">Kosakonia calanthes</name>
    <dbReference type="NCBI Taxonomy" id="3139408"/>
    <lineage>
        <taxon>Bacteria</taxon>
        <taxon>Pseudomonadati</taxon>
        <taxon>Pseudomonadota</taxon>
        <taxon>Gammaproteobacteria</taxon>
        <taxon>Enterobacterales</taxon>
        <taxon>Enterobacteriaceae</taxon>
        <taxon>Kosakonia</taxon>
    </lineage>
</organism>
<keyword evidence="2" id="KW-1185">Reference proteome</keyword>
<dbReference type="RefSeq" id="WP_342320688.1">
    <property type="nucleotide sequence ID" value="NZ_CP151800.1"/>
</dbReference>
<dbReference type="Proteomes" id="UP001466893">
    <property type="component" value="Chromosome"/>
</dbReference>
<name>A0ABZ3B041_9ENTR</name>
<dbReference type="InterPro" id="IPR017030">
    <property type="entry name" value="Vir_effector_SfrC"/>
</dbReference>
<dbReference type="EMBL" id="CP151800">
    <property type="protein sequence ID" value="WZV96352.1"/>
    <property type="molecule type" value="Genomic_DNA"/>
</dbReference>
<dbReference type="PIRSF" id="PIRSF034586">
    <property type="entry name" value="Vir_effector_SfrC"/>
    <property type="match status" value="1"/>
</dbReference>
<gene>
    <name evidence="1" type="ORF">AAEY27_11675</name>
</gene>
<sequence>MSASVKTTQALTAWINENRQQSPLLDDDADALLARLTAAAAEENVLREAVDAPCTVGLYGHSQAAKAHLLAALCGNGTGRLNVRPGEKTLDYFTHINPGHALTSMALRFSQHVLPMDEGFPLCLRIISEAELVQIFIVHAHQQPDLRAVDKAVIENRVAKWRALRQPNAVPGITAEEIGGIARFWRSVVPSSQQHMDDALWYQFACLLPSLDLSARASAWSLLWGEQQELTQQWFSLAHTLHQTGNAAELAAPLSILVDTFALPTDGFLTPPAVADGEAIHDEVVVHPWSDDQLHNAVSIPLDTLALITRELVLPVENSVLPSVDFLDIPAAGPQDGQPLWRSKCRWLLENYRQRLQPDVLMICNATLERSETAATARALVNWVKETQSGQDTALPGLVWAITPQDARFTLAQNLDESVQQLIGKPGQNWGTLQALDASSLQRLLEWLAQATAPALRQQRLAALNERHQRALRDLLQPWVVSAEKDAATQRTLAESVVRELQGQASRHGELLEGLLPDMQQFDALWKVQQPREEKVSGLFNEAIDLFAESAESAEPQALSKDVGQQAHALWVNHVRQWSRNDDNAARLGLSPAALRQMAEIVIVSSYRLNLPEQLQKIMQRDTACAAQLHAAIGNFVAWLGYASVPQENRPASRVQKDSTIFATAAVGVSETRLTRLSEQPVHAATRYVYDWLVALYNRAIENIGYTHPLDVSPAARQQLKTLLP</sequence>
<evidence type="ECO:0000313" key="1">
    <source>
        <dbReference type="EMBL" id="WZV96352.1"/>
    </source>
</evidence>
<accession>A0ABZ3B041</accession>
<protein>
    <submittedName>
        <fullName evidence="1">Virulence factor SrfC family protein</fullName>
    </submittedName>
</protein>
<evidence type="ECO:0000313" key="2">
    <source>
        <dbReference type="Proteomes" id="UP001466893"/>
    </source>
</evidence>